<evidence type="ECO:0000313" key="2">
    <source>
        <dbReference type="Proteomes" id="UP000827872"/>
    </source>
</evidence>
<protein>
    <submittedName>
        <fullName evidence="1">Uncharacterized protein</fullName>
    </submittedName>
</protein>
<comment type="caution">
    <text evidence="1">The sequence shown here is derived from an EMBL/GenBank/DDBJ whole genome shotgun (WGS) entry which is preliminary data.</text>
</comment>
<gene>
    <name evidence="1" type="ORF">K3G42_018576</name>
</gene>
<reference evidence="1" key="1">
    <citation type="submission" date="2021-08" db="EMBL/GenBank/DDBJ databases">
        <title>The first chromosome-level gecko genome reveals the dynamic sex chromosomes of Neotropical dwarf geckos (Sphaerodactylidae: Sphaerodactylus).</title>
        <authorList>
            <person name="Pinto B.J."/>
            <person name="Keating S.E."/>
            <person name="Gamble T."/>
        </authorList>
    </citation>
    <scope>NUCLEOTIDE SEQUENCE</scope>
    <source>
        <strain evidence="1">TG3544</strain>
    </source>
</reference>
<accession>A0ACB8G0V3</accession>
<proteinExistence type="predicted"/>
<evidence type="ECO:0000313" key="1">
    <source>
        <dbReference type="EMBL" id="KAH8012548.1"/>
    </source>
</evidence>
<dbReference type="EMBL" id="CM037626">
    <property type="protein sequence ID" value="KAH8012548.1"/>
    <property type="molecule type" value="Genomic_DNA"/>
</dbReference>
<name>A0ACB8G0V3_9SAUR</name>
<sequence>MISEEQPSAPSFVFKESCSDVLKLPTSGPTMPVKHSLMVVLSSLLLAGGYSFPSLRLLFQDGVAGDNGKTRSLRADSLLVATGQWEWKMAGEASRDSTPSPRRKRDVVFPTKSSNESVPETTTLLLLDDETSQPFTPELGENGTLHPGLAGNGSSAEATATPSPLRDASTEVAVARLNTMVHTAPLHGQRTTTSLSEDFTETEGAKHGSRPSSTWSSSVAIPQSVAATISAGTLGPVSKSGVKTTGSTNSSARWPTANSQPIPTVQARPPSQEDSPDPDKMLGQCLLAISLLALVAGVFIITTFVLITLLLRQKRAYKLRQRNHTEMVCISSLLAAEEAEASEGRLPQAKWVKSLAENRSETDMDNLTLNSFLPDH</sequence>
<dbReference type="Proteomes" id="UP000827872">
    <property type="component" value="Linkage Group LG13"/>
</dbReference>
<keyword evidence="2" id="KW-1185">Reference proteome</keyword>
<organism evidence="1 2">
    <name type="scientific">Sphaerodactylus townsendi</name>
    <dbReference type="NCBI Taxonomy" id="933632"/>
    <lineage>
        <taxon>Eukaryota</taxon>
        <taxon>Metazoa</taxon>
        <taxon>Chordata</taxon>
        <taxon>Craniata</taxon>
        <taxon>Vertebrata</taxon>
        <taxon>Euteleostomi</taxon>
        <taxon>Lepidosauria</taxon>
        <taxon>Squamata</taxon>
        <taxon>Bifurcata</taxon>
        <taxon>Gekkota</taxon>
        <taxon>Sphaerodactylidae</taxon>
        <taxon>Sphaerodactylus</taxon>
    </lineage>
</organism>